<dbReference type="PANTHER" id="PTHR34766:SF1">
    <property type="entry name" value="UPF0449 PROTEIN C19ORF25"/>
    <property type="match status" value="1"/>
</dbReference>
<organism evidence="4 5">
    <name type="scientific">Danionella cerebrum</name>
    <dbReference type="NCBI Taxonomy" id="2873325"/>
    <lineage>
        <taxon>Eukaryota</taxon>
        <taxon>Metazoa</taxon>
        <taxon>Chordata</taxon>
        <taxon>Craniata</taxon>
        <taxon>Vertebrata</taxon>
        <taxon>Euteleostomi</taxon>
        <taxon>Actinopterygii</taxon>
        <taxon>Neopterygii</taxon>
        <taxon>Teleostei</taxon>
        <taxon>Ostariophysi</taxon>
        <taxon>Cypriniformes</taxon>
        <taxon>Danionidae</taxon>
        <taxon>Danioninae</taxon>
        <taxon>Danionella</taxon>
    </lineage>
</organism>
<evidence type="ECO:0000256" key="3">
    <source>
        <dbReference type="SAM" id="MobiDB-lite"/>
    </source>
</evidence>
<dbReference type="STRING" id="623744.A0A553MW88"/>
<dbReference type="PANTHER" id="PTHR34766">
    <property type="entry name" value="UPF0449 PROTEIN C19ORF25"/>
    <property type="match status" value="1"/>
</dbReference>
<reference evidence="4 5" key="1">
    <citation type="journal article" date="2019" name="Sci. Data">
        <title>Hybrid genome assembly and annotation of Danionella translucida.</title>
        <authorList>
            <person name="Kadobianskyi M."/>
            <person name="Schulze L."/>
            <person name="Schuelke M."/>
            <person name="Judkewitz B."/>
        </authorList>
    </citation>
    <scope>NUCLEOTIDE SEQUENCE [LARGE SCALE GENOMIC DNA]</scope>
    <source>
        <strain evidence="4 5">Bolton</strain>
    </source>
</reference>
<dbReference type="OrthoDB" id="6129359at2759"/>
<name>A0A553MW88_9TELE</name>
<dbReference type="Pfam" id="PF15136">
    <property type="entry name" value="UPF0449"/>
    <property type="match status" value="1"/>
</dbReference>
<feature type="coiled-coil region" evidence="2">
    <location>
        <begin position="70"/>
        <end position="97"/>
    </location>
</feature>
<keyword evidence="5" id="KW-1185">Reference proteome</keyword>
<feature type="non-terminal residue" evidence="4">
    <location>
        <position position="1"/>
    </location>
</feature>
<dbReference type="EMBL" id="SRMA01027237">
    <property type="protein sequence ID" value="TRY57439.1"/>
    <property type="molecule type" value="Genomic_DNA"/>
</dbReference>
<evidence type="ECO:0000313" key="4">
    <source>
        <dbReference type="EMBL" id="TRY57439.1"/>
    </source>
</evidence>
<comment type="caution">
    <text evidence="4">The sequence shown here is derived from an EMBL/GenBank/DDBJ whole genome shotgun (WGS) entry which is preliminary data.</text>
</comment>
<accession>A0A553MW88</accession>
<gene>
    <name evidence="4" type="ORF">DNTS_031426</name>
</gene>
<protein>
    <submittedName>
        <fullName evidence="4">Uncharacterized protein</fullName>
    </submittedName>
</protein>
<dbReference type="InterPro" id="IPR028227">
    <property type="entry name" value="UPF0449"/>
</dbReference>
<feature type="region of interest" description="Disordered" evidence="3">
    <location>
        <begin position="1"/>
        <end position="23"/>
    </location>
</feature>
<dbReference type="AlphaFoldDB" id="A0A553MW88"/>
<proteinExistence type="inferred from homology"/>
<evidence type="ECO:0000313" key="5">
    <source>
        <dbReference type="Proteomes" id="UP000316079"/>
    </source>
</evidence>
<evidence type="ECO:0000256" key="2">
    <source>
        <dbReference type="SAM" id="Coils"/>
    </source>
</evidence>
<sequence>RAPTINMNFGSKGKKRMVLPTRPEPPTVEQILEDVNRAYPNDPVFSVLHDSAEEPVGGPSSEVEVRYQQSRRYIELHEQLQEERNHLSRQREELRAVGKSLESSMMEVKTRAV</sequence>
<dbReference type="Proteomes" id="UP000316079">
    <property type="component" value="Unassembled WGS sequence"/>
</dbReference>
<keyword evidence="2" id="KW-0175">Coiled coil</keyword>
<comment type="similarity">
    <text evidence="1">Belongs to the UPF0449 family.</text>
</comment>
<evidence type="ECO:0000256" key="1">
    <source>
        <dbReference type="ARBA" id="ARBA00006137"/>
    </source>
</evidence>